<dbReference type="Gene3D" id="1.20.1600.10">
    <property type="entry name" value="Outer membrane efflux proteins (OEP)"/>
    <property type="match status" value="1"/>
</dbReference>
<feature type="chain" id="PRO_5020582127" evidence="3">
    <location>
        <begin position="32"/>
        <end position="428"/>
    </location>
</feature>
<feature type="coiled-coil region" evidence="2">
    <location>
        <begin position="314"/>
        <end position="341"/>
    </location>
</feature>
<keyword evidence="2" id="KW-0175">Coiled coil</keyword>
<keyword evidence="5" id="KW-1185">Reference proteome</keyword>
<reference evidence="4 5" key="1">
    <citation type="submission" date="2019-01" db="EMBL/GenBank/DDBJ databases">
        <title>Lacunisphaera sp. strain TWA-58.</title>
        <authorList>
            <person name="Chen W.-M."/>
        </authorList>
    </citation>
    <scope>NUCLEOTIDE SEQUENCE [LARGE SCALE GENOMIC DNA]</scope>
    <source>
        <strain evidence="4 5">TWA-58</strain>
    </source>
</reference>
<comment type="similarity">
    <text evidence="1">Belongs to the outer membrane factor (OMF) (TC 1.B.17) family.</text>
</comment>
<dbReference type="AlphaFoldDB" id="A0A4Q1C8G3"/>
<dbReference type="SUPFAM" id="SSF56954">
    <property type="entry name" value="Outer membrane efflux proteins (OEP)"/>
    <property type="match status" value="1"/>
</dbReference>
<dbReference type="InterPro" id="IPR010131">
    <property type="entry name" value="MdtP/NodT-like"/>
</dbReference>
<accession>A0A4Q1C8G3</accession>
<evidence type="ECO:0000313" key="5">
    <source>
        <dbReference type="Proteomes" id="UP000290218"/>
    </source>
</evidence>
<dbReference type="PANTHER" id="PTHR30203:SF24">
    <property type="entry name" value="BLR4935 PROTEIN"/>
    <property type="match status" value="1"/>
</dbReference>
<dbReference type="Proteomes" id="UP000290218">
    <property type="component" value="Unassembled WGS sequence"/>
</dbReference>
<evidence type="ECO:0000313" key="4">
    <source>
        <dbReference type="EMBL" id="RXK55131.1"/>
    </source>
</evidence>
<feature type="signal peptide" evidence="3">
    <location>
        <begin position="1"/>
        <end position="31"/>
    </location>
</feature>
<sequence length="428" mass="45631">MAGPACPFNPCSVMKISTLCVSLILTASALASSLAPDALVAGIVAANPELQFYRDEIAAARAGVRLAATRPPAEFSLEAGRKRVRDGGLAAEGTAWAVSVSQSFEWPGRLALRKSIANHDLALAELGLARFEAALTARARTLAFGLQAATTRAAAAREVADRYAALKEVFLARDPAGLTPLLEIRVIEAQELVLQRRATDAALALQTNLAELNQLRGAPADAPLKVASAPLKFNGAPSAESLLAAARENHFEFRAKKLELEQQGFAVQLARSEGRPAFTVSPFLSQEKAGERETVAGVGLSLPLPLGDRPRANTEVAEARRRQAETAVRVAEQELERELLAALAAYAARQGEIARWAPDSAAKFREAAGLADRHYRLGAVPLATYVELQNAYLEAVEALLDTEREALDAGLRLEQLTGLNLKLVEATP</sequence>
<evidence type="ECO:0000256" key="1">
    <source>
        <dbReference type="ARBA" id="ARBA00007613"/>
    </source>
</evidence>
<name>A0A4Q1C8G3_9BACT</name>
<keyword evidence="3" id="KW-0732">Signal</keyword>
<dbReference type="PANTHER" id="PTHR30203">
    <property type="entry name" value="OUTER MEMBRANE CATION EFFLUX PROTEIN"/>
    <property type="match status" value="1"/>
</dbReference>
<comment type="caution">
    <text evidence="4">The sequence shown here is derived from an EMBL/GenBank/DDBJ whole genome shotgun (WGS) entry which is preliminary data.</text>
</comment>
<dbReference type="GO" id="GO:0015562">
    <property type="term" value="F:efflux transmembrane transporter activity"/>
    <property type="evidence" value="ECO:0007669"/>
    <property type="project" value="InterPro"/>
</dbReference>
<evidence type="ECO:0000256" key="3">
    <source>
        <dbReference type="SAM" id="SignalP"/>
    </source>
</evidence>
<dbReference type="Pfam" id="PF02321">
    <property type="entry name" value="OEP"/>
    <property type="match status" value="1"/>
</dbReference>
<gene>
    <name evidence="4" type="ORF">ESB00_04330</name>
</gene>
<organism evidence="4 5">
    <name type="scientific">Oleiharenicola lentus</name>
    <dbReference type="NCBI Taxonomy" id="2508720"/>
    <lineage>
        <taxon>Bacteria</taxon>
        <taxon>Pseudomonadati</taxon>
        <taxon>Verrucomicrobiota</taxon>
        <taxon>Opitutia</taxon>
        <taxon>Opitutales</taxon>
        <taxon>Opitutaceae</taxon>
        <taxon>Oleiharenicola</taxon>
    </lineage>
</organism>
<dbReference type="InterPro" id="IPR003423">
    <property type="entry name" value="OMP_efflux"/>
</dbReference>
<proteinExistence type="inferred from homology"/>
<evidence type="ECO:0000256" key="2">
    <source>
        <dbReference type="SAM" id="Coils"/>
    </source>
</evidence>
<dbReference type="OrthoDB" id="180990at2"/>
<dbReference type="EMBL" id="SDHX01000001">
    <property type="protein sequence ID" value="RXK55131.1"/>
    <property type="molecule type" value="Genomic_DNA"/>
</dbReference>
<protein>
    <submittedName>
        <fullName evidence="4">TolC family protein</fullName>
    </submittedName>
</protein>